<dbReference type="Gene3D" id="3.10.290.30">
    <property type="entry name" value="MM3350-like"/>
    <property type="match status" value="1"/>
</dbReference>
<dbReference type="EMBL" id="AOSK01000097">
    <property type="protein sequence ID" value="EYD74959.1"/>
    <property type="molecule type" value="Genomic_DNA"/>
</dbReference>
<dbReference type="OrthoDB" id="9816539at2"/>
<evidence type="ECO:0000313" key="4">
    <source>
        <dbReference type="Proteomes" id="UP000019666"/>
    </source>
</evidence>
<protein>
    <recommendedName>
        <fullName evidence="2">Plasmid pRiA4b Orf3-like domain-containing protein</fullName>
    </recommendedName>
</protein>
<dbReference type="PATRIC" id="fig|442562.3.peg.3416"/>
<accession>A0A017HMF6</accession>
<feature type="region of interest" description="Disordered" evidence="1">
    <location>
        <begin position="169"/>
        <end position="190"/>
    </location>
</feature>
<evidence type="ECO:0000259" key="2">
    <source>
        <dbReference type="Pfam" id="PF07929"/>
    </source>
</evidence>
<name>A0A017HMF6_9RHOB</name>
<dbReference type="PANTHER" id="PTHR41878:SF1">
    <property type="entry name" value="TNPR PROTEIN"/>
    <property type="match status" value="1"/>
</dbReference>
<proteinExistence type="predicted"/>
<organism evidence="3 4">
    <name type="scientific">Rubellimicrobium mesophilum DSM 19309</name>
    <dbReference type="NCBI Taxonomy" id="442562"/>
    <lineage>
        <taxon>Bacteria</taxon>
        <taxon>Pseudomonadati</taxon>
        <taxon>Pseudomonadota</taxon>
        <taxon>Alphaproteobacteria</taxon>
        <taxon>Rhodobacterales</taxon>
        <taxon>Roseobacteraceae</taxon>
        <taxon>Rubellimicrobium</taxon>
    </lineage>
</organism>
<sequence>MTILRLKVVLEEVRPRVSRTLEVPSDLRLDRLHLILQAAMGWENAHLYSFSAGRHRWSLPDPDLGLDALSASKANLQEALAAAGAAPLVYTYDFGDNWRHALTATQVGGPAPGQLTPVLVEAKGRCPPEDVGGPSGYQRFVKALSDPRHRDHKEMVEWYGGPYDPSVPDTATHQHEVSKLAKRWQPRTPR</sequence>
<dbReference type="InterPro" id="IPR012912">
    <property type="entry name" value="Plasmid_pRiA4b_Orf3-like"/>
</dbReference>
<dbReference type="SUPFAM" id="SSF159941">
    <property type="entry name" value="MM3350-like"/>
    <property type="match status" value="1"/>
</dbReference>
<reference evidence="3 4" key="1">
    <citation type="submission" date="2013-02" db="EMBL/GenBank/DDBJ databases">
        <authorList>
            <person name="Fiebig A."/>
            <person name="Goeker M."/>
            <person name="Klenk H.-P.P."/>
        </authorList>
    </citation>
    <scope>NUCLEOTIDE SEQUENCE [LARGE SCALE GENOMIC DNA]</scope>
    <source>
        <strain evidence="3 4">DSM 19309</strain>
    </source>
</reference>
<dbReference type="Proteomes" id="UP000019666">
    <property type="component" value="Unassembled WGS sequence"/>
</dbReference>
<dbReference type="Pfam" id="PF07929">
    <property type="entry name" value="PRiA4_ORF3"/>
    <property type="match status" value="1"/>
</dbReference>
<feature type="compositionally biased region" description="Basic residues" evidence="1">
    <location>
        <begin position="180"/>
        <end position="190"/>
    </location>
</feature>
<dbReference type="InterPro" id="IPR024047">
    <property type="entry name" value="MM3350-like_sf"/>
</dbReference>
<gene>
    <name evidence="3" type="ORF">Rumeso_03471</name>
</gene>
<dbReference type="AlphaFoldDB" id="A0A017HMF6"/>
<dbReference type="RefSeq" id="WP_037281818.1">
    <property type="nucleotide sequence ID" value="NZ_KK088594.1"/>
</dbReference>
<feature type="domain" description="Plasmid pRiA4b Orf3-like" evidence="2">
    <location>
        <begin position="3"/>
        <end position="169"/>
    </location>
</feature>
<comment type="caution">
    <text evidence="3">The sequence shown here is derived from an EMBL/GenBank/DDBJ whole genome shotgun (WGS) entry which is preliminary data.</text>
</comment>
<evidence type="ECO:0000256" key="1">
    <source>
        <dbReference type="SAM" id="MobiDB-lite"/>
    </source>
</evidence>
<dbReference type="STRING" id="442562.Rumeso_03471"/>
<dbReference type="PANTHER" id="PTHR41878">
    <property type="entry name" value="LEXA REPRESSOR-RELATED"/>
    <property type="match status" value="1"/>
</dbReference>
<keyword evidence="4" id="KW-1185">Reference proteome</keyword>
<evidence type="ECO:0000313" key="3">
    <source>
        <dbReference type="EMBL" id="EYD74959.1"/>
    </source>
</evidence>
<dbReference type="HOGENOM" id="CLU_085055_0_1_5"/>